<protein>
    <submittedName>
        <fullName evidence="1">Uncharacterized protein</fullName>
    </submittedName>
</protein>
<reference evidence="1 2" key="1">
    <citation type="submission" date="2014-06" db="EMBL/GenBank/DDBJ databases">
        <authorList>
            <person name="Swart Estienne"/>
        </authorList>
    </citation>
    <scope>NUCLEOTIDE SEQUENCE [LARGE SCALE GENOMIC DNA]</scope>
    <source>
        <strain evidence="1 2">130c</strain>
    </source>
</reference>
<dbReference type="OrthoDB" id="311506at2759"/>
<evidence type="ECO:0000313" key="2">
    <source>
        <dbReference type="Proteomes" id="UP000039865"/>
    </source>
</evidence>
<dbReference type="AlphaFoldDB" id="A0A078AIR4"/>
<dbReference type="InParanoid" id="A0A078AIR4"/>
<dbReference type="OMA" id="FGKPGNI"/>
<evidence type="ECO:0000313" key="1">
    <source>
        <dbReference type="EMBL" id="CDW81821.1"/>
    </source>
</evidence>
<proteinExistence type="predicted"/>
<keyword evidence="2" id="KW-1185">Reference proteome</keyword>
<accession>A0A078AIR4</accession>
<sequence length="137" mass="15359">MFSNTKITSCSQVLIKNGQAVCVGFRSAPNKPIDSKTKRSAENMDQFKVRQNLHVGMIKKPLEPYHPNAHRSRLPSPTVVMPYKNSSQIVIGDRSSFNKKQFVSTQQANHQAVQNFGTSNPGIVAEKTKRQKHLINL</sequence>
<name>A0A078AIR4_STYLE</name>
<organism evidence="1 2">
    <name type="scientific">Stylonychia lemnae</name>
    <name type="common">Ciliate</name>
    <dbReference type="NCBI Taxonomy" id="5949"/>
    <lineage>
        <taxon>Eukaryota</taxon>
        <taxon>Sar</taxon>
        <taxon>Alveolata</taxon>
        <taxon>Ciliophora</taxon>
        <taxon>Intramacronucleata</taxon>
        <taxon>Spirotrichea</taxon>
        <taxon>Stichotrichia</taxon>
        <taxon>Sporadotrichida</taxon>
        <taxon>Oxytrichidae</taxon>
        <taxon>Stylonychinae</taxon>
        <taxon>Stylonychia</taxon>
    </lineage>
</organism>
<gene>
    <name evidence="1" type="primary">Contig18269.g19414</name>
    <name evidence="1" type="ORF">STYLEM_10845</name>
</gene>
<dbReference type="Proteomes" id="UP000039865">
    <property type="component" value="Unassembled WGS sequence"/>
</dbReference>
<dbReference type="EMBL" id="CCKQ01010304">
    <property type="protein sequence ID" value="CDW81821.1"/>
    <property type="molecule type" value="Genomic_DNA"/>
</dbReference>